<reference evidence="7" key="1">
    <citation type="submission" date="2021-03" db="EMBL/GenBank/DDBJ databases">
        <title>Chromosome level genome of the anhydrobiotic midge Polypedilum vanderplanki.</title>
        <authorList>
            <person name="Yoshida Y."/>
            <person name="Kikawada T."/>
            <person name="Gusev O."/>
        </authorList>
    </citation>
    <scope>NUCLEOTIDE SEQUENCE</scope>
    <source>
        <strain evidence="7">NIAS01</strain>
        <tissue evidence="7">Whole body or cell culture</tissue>
    </source>
</reference>
<dbReference type="Proteomes" id="UP001107558">
    <property type="component" value="Chromosome 2"/>
</dbReference>
<dbReference type="InterPro" id="IPR036186">
    <property type="entry name" value="Serpin_sf"/>
</dbReference>
<feature type="compositionally biased region" description="Acidic residues" evidence="4">
    <location>
        <begin position="230"/>
        <end position="242"/>
    </location>
</feature>
<dbReference type="InterPro" id="IPR000215">
    <property type="entry name" value="Serpin_fam"/>
</dbReference>
<evidence type="ECO:0000313" key="7">
    <source>
        <dbReference type="EMBL" id="KAG5677878.1"/>
    </source>
</evidence>
<evidence type="ECO:0000259" key="6">
    <source>
        <dbReference type="SMART" id="SM00093"/>
    </source>
</evidence>
<dbReference type="Pfam" id="PF00079">
    <property type="entry name" value="Serpin"/>
    <property type="match status" value="2"/>
</dbReference>
<proteinExistence type="inferred from homology"/>
<dbReference type="PANTHER" id="PTHR11461">
    <property type="entry name" value="SERINE PROTEASE INHIBITOR, SERPIN"/>
    <property type="match status" value="1"/>
</dbReference>
<evidence type="ECO:0000256" key="2">
    <source>
        <dbReference type="ARBA" id="ARBA00022900"/>
    </source>
</evidence>
<feature type="compositionally biased region" description="Basic residues" evidence="4">
    <location>
        <begin position="247"/>
        <end position="267"/>
    </location>
</feature>
<evidence type="ECO:0000256" key="5">
    <source>
        <dbReference type="SAM" id="SignalP"/>
    </source>
</evidence>
<dbReference type="EMBL" id="JADBJN010000002">
    <property type="protein sequence ID" value="KAG5677878.1"/>
    <property type="molecule type" value="Genomic_DNA"/>
</dbReference>
<keyword evidence="8" id="KW-1185">Reference proteome</keyword>
<evidence type="ECO:0000313" key="8">
    <source>
        <dbReference type="Proteomes" id="UP001107558"/>
    </source>
</evidence>
<keyword evidence="5" id="KW-0732">Signal</keyword>
<dbReference type="OrthoDB" id="8179360at2759"/>
<feature type="chain" id="PRO_5039893810" description="Serpin domain-containing protein" evidence="5">
    <location>
        <begin position="23"/>
        <end position="567"/>
    </location>
</feature>
<dbReference type="PANTHER" id="PTHR11461:SF130">
    <property type="entry name" value="SERPIN 85F"/>
    <property type="match status" value="1"/>
</dbReference>
<dbReference type="GO" id="GO:0004867">
    <property type="term" value="F:serine-type endopeptidase inhibitor activity"/>
    <property type="evidence" value="ECO:0007669"/>
    <property type="project" value="UniProtKB-KW"/>
</dbReference>
<dbReference type="Gene3D" id="3.30.497.10">
    <property type="entry name" value="Antithrombin, subunit I, domain 2"/>
    <property type="match status" value="1"/>
</dbReference>
<feature type="region of interest" description="Disordered" evidence="4">
    <location>
        <begin position="201"/>
        <end position="278"/>
    </location>
</feature>
<feature type="domain" description="Serpin" evidence="6">
    <location>
        <begin position="63"/>
        <end position="561"/>
    </location>
</feature>
<accession>A0A9J6C8A8</accession>
<organism evidence="7 8">
    <name type="scientific">Polypedilum vanderplanki</name>
    <name type="common">Sleeping chironomid midge</name>
    <dbReference type="NCBI Taxonomy" id="319348"/>
    <lineage>
        <taxon>Eukaryota</taxon>
        <taxon>Metazoa</taxon>
        <taxon>Ecdysozoa</taxon>
        <taxon>Arthropoda</taxon>
        <taxon>Hexapoda</taxon>
        <taxon>Insecta</taxon>
        <taxon>Pterygota</taxon>
        <taxon>Neoptera</taxon>
        <taxon>Endopterygota</taxon>
        <taxon>Diptera</taxon>
        <taxon>Nematocera</taxon>
        <taxon>Chironomoidea</taxon>
        <taxon>Chironomidae</taxon>
        <taxon>Chironominae</taxon>
        <taxon>Polypedilum</taxon>
        <taxon>Polypedilum</taxon>
    </lineage>
</organism>
<protein>
    <recommendedName>
        <fullName evidence="6">Serpin domain-containing protein</fullName>
    </recommendedName>
</protein>
<evidence type="ECO:0000256" key="4">
    <source>
        <dbReference type="SAM" id="MobiDB-lite"/>
    </source>
</evidence>
<dbReference type="InterPro" id="IPR042185">
    <property type="entry name" value="Serpin_sf_2"/>
</dbReference>
<feature type="region of interest" description="Disordered" evidence="4">
    <location>
        <begin position="323"/>
        <end position="351"/>
    </location>
</feature>
<dbReference type="SMART" id="SM00093">
    <property type="entry name" value="SERPIN"/>
    <property type="match status" value="1"/>
</dbReference>
<name>A0A9J6C8A8_POLVA</name>
<keyword evidence="1" id="KW-0646">Protease inhibitor</keyword>
<dbReference type="InterPro" id="IPR042178">
    <property type="entry name" value="Serpin_sf_1"/>
</dbReference>
<evidence type="ECO:0000256" key="1">
    <source>
        <dbReference type="ARBA" id="ARBA00022690"/>
    </source>
</evidence>
<dbReference type="Gene3D" id="2.30.39.10">
    <property type="entry name" value="Alpha-1-antitrypsin, domain 1"/>
    <property type="match status" value="1"/>
</dbReference>
<dbReference type="GO" id="GO:0005615">
    <property type="term" value="C:extracellular space"/>
    <property type="evidence" value="ECO:0007669"/>
    <property type="project" value="InterPro"/>
</dbReference>
<dbReference type="SUPFAM" id="SSF56574">
    <property type="entry name" value="Serpins"/>
    <property type="match status" value="1"/>
</dbReference>
<evidence type="ECO:0000256" key="3">
    <source>
        <dbReference type="RuleBase" id="RU000411"/>
    </source>
</evidence>
<gene>
    <name evidence="7" type="ORF">PVAND_007595</name>
</gene>
<comment type="similarity">
    <text evidence="3">Belongs to the serpin family.</text>
</comment>
<feature type="compositionally biased region" description="Low complexity" evidence="4">
    <location>
        <begin position="338"/>
        <end position="347"/>
    </location>
</feature>
<dbReference type="AlphaFoldDB" id="A0A9J6C8A8"/>
<comment type="caution">
    <text evidence="7">The sequence shown here is derived from an EMBL/GenBank/DDBJ whole genome shotgun (WGS) entry which is preliminary data.</text>
</comment>
<dbReference type="InterPro" id="IPR023796">
    <property type="entry name" value="Serpin_dom"/>
</dbReference>
<keyword evidence="2" id="KW-0722">Serine protease inhibitor</keyword>
<feature type="signal peptide" evidence="5">
    <location>
        <begin position="1"/>
        <end position="22"/>
    </location>
</feature>
<sequence length="567" mass="64726">MKKLEVIVLLLLLLALVEVSSGVSIYSSISDSEHVASDNRIPKKLQPVELMTDATNHLGFTILDLHSKLNKNNIAFSPCGLMSVLVALYEGTGSKSGIELKEALEFPHERDIVRIGVRDIHRRLRSYFYKRENLLSGLIFNKENITIRQEYETVLRFYGYDLDGTSNMLTESRVDGENATNMTETTEQSTPTPMTTIAAVSTDDDEEDAAITTEEENDDATTIAPNEANGTDEENSETEEETTVAPTRKKRRGRLGRGLKSKHRKDRRPSLPTVLVKNPTINRRSRSYYVLLENDYENRFNFDVASPTPISVVSSTHHYHHHHYHHHYESSTTENPISTTTASASSSFDSNGKYRNSNHKDLFENVNSDTIEHIFYLNEYETVRVPYKLYDTVMKYAYVDPLQASFLEIDLDSEYYNLIIIVPDRIEGLSGLAEKLKTSHANTLRHIRNSMEYYWVKTIVPKFNLKGNTILTGDLQNMGINDIFEPTKADFSLMAEDKSLYVKNIEQMININIRTQSTHELKKISSLYKRPIEVPVNIPFIYCVVDKKLDLIIILGRILNPLNSRIQ</sequence>
<feature type="compositionally biased region" description="Acidic residues" evidence="4">
    <location>
        <begin position="202"/>
        <end position="219"/>
    </location>
</feature>